<accession>A0A9E9C873</accession>
<evidence type="ECO:0000313" key="2">
    <source>
        <dbReference type="EMBL" id="WAL60018.1"/>
    </source>
</evidence>
<keyword evidence="1" id="KW-1133">Transmembrane helix</keyword>
<gene>
    <name evidence="2" type="ORF">OXH18_23070</name>
</gene>
<sequence length="485" mass="56113">MTIQSQPKKIIASEKRSKFKRLWFEKLMAAIVLLNFVLVLFDLSYVPWRDFYLVQAPQFTQWYGQQFKGISEERFTVHYLDKVQALEDQVAVSGVQSPQVAALLDELQTVSAQMVNEDPFQGAGKSGTLERIKHRMRERLDRDSAKEAFAVFWSQDYLTEAGWTESIEFFNQEISPLIATNYHRQIGFDGNPLDRFWRIDLWFTGLFALEFLARTIYLSRRYQGTSWLDAVVWRWYDLLLLLPFWRWLRIIPTTVRLNQSNLVDLDPINNRIIRSLVAGVAVEITEIVVVRIIDQVQDLIRQGEATRWLLSPDGGRRYIDINGINEIEAISGHLTQVLVYQVLPKIRPEVEAVLQHVVSTALGSSATFSRLQNLPGMKDWSQQLTQRLVSDVSENSYHAMTQVLEDETGSKLMKQLMTRFGELFRSEIQQDDTLEEIESLSIALLDEIKINYIKRVEAEDVDVLQERKKELYGVTQGVSRGLLTD</sequence>
<protein>
    <submittedName>
        <fullName evidence="2">Uncharacterized protein</fullName>
    </submittedName>
</protein>
<name>A0A9E9C873_9CYAN</name>
<dbReference type="AlphaFoldDB" id="A0A9E9C873"/>
<dbReference type="EMBL" id="CP113797">
    <property type="protein sequence ID" value="WAL60018.1"/>
    <property type="molecule type" value="Genomic_DNA"/>
</dbReference>
<feature type="transmembrane region" description="Helical" evidence="1">
    <location>
        <begin position="21"/>
        <end position="41"/>
    </location>
</feature>
<dbReference type="KEGG" id="tsin:OXH18_23070"/>
<proteinExistence type="predicted"/>
<dbReference type="RefSeq" id="WP_268609849.1">
    <property type="nucleotide sequence ID" value="NZ_CP113797.1"/>
</dbReference>
<keyword evidence="1" id="KW-0472">Membrane</keyword>
<keyword evidence="1" id="KW-0812">Transmembrane</keyword>
<organism evidence="2 3">
    <name type="scientific">Thermocoleostomius sinensis A174</name>
    <dbReference type="NCBI Taxonomy" id="2016057"/>
    <lineage>
        <taxon>Bacteria</taxon>
        <taxon>Bacillati</taxon>
        <taxon>Cyanobacteriota</taxon>
        <taxon>Cyanophyceae</taxon>
        <taxon>Oculatellales</taxon>
        <taxon>Oculatellaceae</taxon>
        <taxon>Thermocoleostomius</taxon>
    </lineage>
</organism>
<evidence type="ECO:0000313" key="3">
    <source>
        <dbReference type="Proteomes" id="UP001163152"/>
    </source>
</evidence>
<reference evidence="2" key="1">
    <citation type="submission" date="2022-12" db="EMBL/GenBank/DDBJ databases">
        <title>Polyphasic identification of a Novel Hot-Spring Cyanobacterium Ocullathermofonsia sinensis gen nov. sp. nov. and Genomic Insights on its Adaptations to the Thermal Habitat.</title>
        <authorList>
            <person name="Daroch M."/>
            <person name="Tang J."/>
            <person name="Jiang Y."/>
        </authorList>
    </citation>
    <scope>NUCLEOTIDE SEQUENCE</scope>
    <source>
        <strain evidence="2">PKUAC-SCTA174</strain>
    </source>
</reference>
<evidence type="ECO:0000256" key="1">
    <source>
        <dbReference type="SAM" id="Phobius"/>
    </source>
</evidence>
<dbReference type="Proteomes" id="UP001163152">
    <property type="component" value="Chromosome"/>
</dbReference>
<keyword evidence="3" id="KW-1185">Reference proteome</keyword>